<evidence type="ECO:0000313" key="3">
    <source>
        <dbReference type="EMBL" id="CDO91740.1"/>
    </source>
</evidence>
<proteinExistence type="predicted"/>
<reference evidence="3 4" key="1">
    <citation type="submission" date="2014-03" db="EMBL/GenBank/DDBJ databases">
        <title>The genome of Kluyveromyces dobzhanskii.</title>
        <authorList>
            <person name="Nystedt B."/>
            <person name="Astrom S."/>
        </authorList>
    </citation>
    <scope>NUCLEOTIDE SEQUENCE [LARGE SCALE GENOMIC DNA]</scope>
    <source>
        <strain evidence="3 4">CBS 2104</strain>
    </source>
</reference>
<feature type="compositionally biased region" description="Gly residues" evidence="1">
    <location>
        <begin position="466"/>
        <end position="492"/>
    </location>
</feature>
<feature type="compositionally biased region" description="Low complexity" evidence="1">
    <location>
        <begin position="44"/>
        <end position="55"/>
    </location>
</feature>
<dbReference type="GO" id="GO:0031505">
    <property type="term" value="P:fungal-type cell wall organization"/>
    <property type="evidence" value="ECO:0007669"/>
    <property type="project" value="TreeGrafter"/>
</dbReference>
<feature type="compositionally biased region" description="Polar residues" evidence="1">
    <location>
        <begin position="10"/>
        <end position="19"/>
    </location>
</feature>
<dbReference type="PANTHER" id="PTHR35778">
    <property type="entry name" value="SIGNALING MUCIN HKR1-RELATED"/>
    <property type="match status" value="1"/>
</dbReference>
<accession>A0A0A8KYV2</accession>
<organism evidence="3 4">
    <name type="scientific">Kluyveromyces dobzhanskii CBS 2104</name>
    <dbReference type="NCBI Taxonomy" id="1427455"/>
    <lineage>
        <taxon>Eukaryota</taxon>
        <taxon>Fungi</taxon>
        <taxon>Dikarya</taxon>
        <taxon>Ascomycota</taxon>
        <taxon>Saccharomycotina</taxon>
        <taxon>Saccharomycetes</taxon>
        <taxon>Saccharomycetales</taxon>
        <taxon>Saccharomycetaceae</taxon>
        <taxon>Kluyveromyces</taxon>
    </lineage>
</organism>
<dbReference type="GO" id="GO:0005034">
    <property type="term" value="F:osmosensor activity"/>
    <property type="evidence" value="ECO:0007669"/>
    <property type="project" value="InterPro"/>
</dbReference>
<name>A0A0A8KYV2_9SACH</name>
<dbReference type="InterPro" id="IPR039295">
    <property type="entry name" value="MSB2"/>
</dbReference>
<gene>
    <name evidence="3" type="ORF">KLDO_g71</name>
</gene>
<dbReference type="PANTHER" id="PTHR35778:SF1">
    <property type="entry name" value="SIGNALING MUCIN HKR1-RELATED"/>
    <property type="match status" value="1"/>
</dbReference>
<keyword evidence="2" id="KW-0472">Membrane</keyword>
<dbReference type="GO" id="GO:0007232">
    <property type="term" value="P:osmosensory signaling pathway via Sho1 osmosensor"/>
    <property type="evidence" value="ECO:0007669"/>
    <property type="project" value="InterPro"/>
</dbReference>
<feature type="region of interest" description="Disordered" evidence="1">
    <location>
        <begin position="963"/>
        <end position="1016"/>
    </location>
</feature>
<feature type="compositionally biased region" description="Basic and acidic residues" evidence="1">
    <location>
        <begin position="1001"/>
        <end position="1016"/>
    </location>
</feature>
<sequence length="1016" mass="108704">MGTTEDERTSATSTGINPGTTYSSSFTFDRTTTTDLINSAVFDSTTSSSTTTPTPAQAITSGSQQELSSLIQTTTELPVTPNESTSQTEQITSIGSETTLASPPNSDSLTIPSRTESSTDQVSPQSTLSARTISQDTIIGSSSLDTSLTVVRTESSETASALSATFVPTKVLATSETSAANDLTSVIRSGQSLTASSTEAAKSTSTITTADSAVLSDSNIPVLLSTVTSNSRSYVTTITDASAQSTFSVISAADASSTPSGVLNTNTEWLPTSLVVETNTVHPTTATTSGDLGATSTLPQAINPATTVPLPDGYTVITIGFREALNYPFLIANPLASAQIFNFLPKVLVYPFISVTSGGASVYRREWNISKKDSGDTAQATSSSLYEEVQVKSIVPLVVSNVSYILSIAEVYFPTGSVANLQELVSDSDSILYTNPVKYLANLAELIDPSIPLTGLTYSGSSSSSNGGGSGSDSSGSGNGSGGGANGHGSGKGDSSNNSTLWGSLDAGLTSGFPNRETVIRFICLVTVLTGFTLFLVALILLLLKKLYRKTNSMERLHFTEKNWPEMVFPHQHHEHGSTDSAIRNVFYSGSHFSSSDTSEEHSDNTDYIDDDLVITGENTVYSISQGITYYVDEEGNFFFAGVGKDIHADKTERPDTNNTSKETRSEEPIEAYHSDKGNHGAIDTNDFGSEELAIDEDGNIALPVSDFEVDDEGNIELPVSDLENTVFHQTSTDSYNSHNPSRTDTFNGSYLREQDKNIFPPADINSASINPEAMATVVTQTLLSSNGSAGMLDLTGNNGTYDEYLYDAAQDELDDPHVFNGSGLEDFSAGRISSFDLSDEIDIEIEDYDDDVSDVNVGDYDEFDEEMYRHLSRSEILPNFGSDSSTGVMTQVTSLHGNSTNSALSFNMHNTGSYLGAHASTLSSTGRNTSENSHRGVSPKRPDRPLEVFDFNDFYDQDRLLDRKMSVPSSTNTPEKHSRSKRTSRNLSKEFASELGITEEQLKAMERHPSESNHA</sequence>
<feature type="region of interest" description="Disordered" evidence="1">
    <location>
        <begin position="649"/>
        <end position="686"/>
    </location>
</feature>
<dbReference type="GO" id="GO:0000282">
    <property type="term" value="P:cellular bud site selection"/>
    <property type="evidence" value="ECO:0007669"/>
    <property type="project" value="TreeGrafter"/>
</dbReference>
<feature type="compositionally biased region" description="Polar residues" evidence="1">
    <location>
        <begin position="921"/>
        <end position="932"/>
    </location>
</feature>
<dbReference type="GO" id="GO:0001402">
    <property type="term" value="P:signal transduction involved in filamentous growth"/>
    <property type="evidence" value="ECO:0007669"/>
    <property type="project" value="TreeGrafter"/>
</dbReference>
<dbReference type="GO" id="GO:0005886">
    <property type="term" value="C:plasma membrane"/>
    <property type="evidence" value="ECO:0007669"/>
    <property type="project" value="InterPro"/>
</dbReference>
<feature type="region of interest" description="Disordered" evidence="1">
    <location>
        <begin position="462"/>
        <end position="497"/>
    </location>
</feature>
<keyword evidence="2" id="KW-0812">Transmembrane</keyword>
<feature type="compositionally biased region" description="Basic and acidic residues" evidence="1">
    <location>
        <begin position="649"/>
        <end position="679"/>
    </location>
</feature>
<dbReference type="GO" id="GO:0005576">
    <property type="term" value="C:extracellular region"/>
    <property type="evidence" value="ECO:0007669"/>
    <property type="project" value="TreeGrafter"/>
</dbReference>
<feature type="transmembrane region" description="Helical" evidence="2">
    <location>
        <begin position="519"/>
        <end position="544"/>
    </location>
</feature>
<keyword evidence="4" id="KW-1185">Reference proteome</keyword>
<evidence type="ECO:0000256" key="2">
    <source>
        <dbReference type="SAM" id="Phobius"/>
    </source>
</evidence>
<protein>
    <submittedName>
        <fullName evidence="3">WGS project CCBQ000000000 data, contig 00028</fullName>
    </submittedName>
</protein>
<feature type="region of interest" description="Disordered" evidence="1">
    <location>
        <begin position="918"/>
        <end position="950"/>
    </location>
</feature>
<dbReference type="OrthoDB" id="3366093at2759"/>
<dbReference type="Proteomes" id="UP000031516">
    <property type="component" value="Unassembled WGS sequence"/>
</dbReference>
<evidence type="ECO:0000256" key="1">
    <source>
        <dbReference type="SAM" id="MobiDB-lite"/>
    </source>
</evidence>
<dbReference type="AlphaFoldDB" id="A0A0A8KYV2"/>
<keyword evidence="2" id="KW-1133">Transmembrane helix</keyword>
<dbReference type="GO" id="GO:0030427">
    <property type="term" value="C:site of polarized growth"/>
    <property type="evidence" value="ECO:0007669"/>
    <property type="project" value="TreeGrafter"/>
</dbReference>
<evidence type="ECO:0000313" key="4">
    <source>
        <dbReference type="Proteomes" id="UP000031516"/>
    </source>
</evidence>
<comment type="caution">
    <text evidence="3">The sequence shown here is derived from an EMBL/GenBank/DDBJ whole genome shotgun (WGS) entry which is preliminary data.</text>
</comment>
<dbReference type="GO" id="GO:0006972">
    <property type="term" value="P:hyperosmotic response"/>
    <property type="evidence" value="ECO:0007669"/>
    <property type="project" value="TreeGrafter"/>
</dbReference>
<feature type="region of interest" description="Disordered" evidence="1">
    <location>
        <begin position="44"/>
        <end position="129"/>
    </location>
</feature>
<feature type="compositionally biased region" description="Polar residues" evidence="1">
    <location>
        <begin position="57"/>
        <end position="129"/>
    </location>
</feature>
<dbReference type="EMBL" id="CCBQ010000001">
    <property type="protein sequence ID" value="CDO91740.1"/>
    <property type="molecule type" value="Genomic_DNA"/>
</dbReference>
<dbReference type="GO" id="GO:0009986">
    <property type="term" value="C:cell surface"/>
    <property type="evidence" value="ECO:0007669"/>
    <property type="project" value="TreeGrafter"/>
</dbReference>
<feature type="region of interest" description="Disordered" evidence="1">
    <location>
        <begin position="1"/>
        <end position="26"/>
    </location>
</feature>